<evidence type="ECO:0000313" key="3">
    <source>
        <dbReference type="Proteomes" id="UP000320772"/>
    </source>
</evidence>
<feature type="region of interest" description="Disordered" evidence="1">
    <location>
        <begin position="46"/>
        <end position="68"/>
    </location>
</feature>
<feature type="compositionally biased region" description="Basic and acidic residues" evidence="1">
    <location>
        <begin position="17"/>
        <end position="27"/>
    </location>
</feature>
<comment type="caution">
    <text evidence="2">The sequence shown here is derived from an EMBL/GenBank/DDBJ whole genome shotgun (WGS) entry which is preliminary data.</text>
</comment>
<feature type="region of interest" description="Disordered" evidence="1">
    <location>
        <begin position="1"/>
        <end position="29"/>
    </location>
</feature>
<accession>A0A4Y3M6U1</accession>
<reference evidence="2 3" key="1">
    <citation type="submission" date="2019-06" db="EMBL/GenBank/DDBJ databases">
        <title>Whole genome shotgun sequence of Gluconobacter roseus NBRC 3990.</title>
        <authorList>
            <person name="Hosoyama A."/>
            <person name="Uohara A."/>
            <person name="Ohji S."/>
            <person name="Ichikawa N."/>
        </authorList>
    </citation>
    <scope>NUCLEOTIDE SEQUENCE [LARGE SCALE GENOMIC DNA]</scope>
    <source>
        <strain evidence="2 3">NBRC 3990</strain>
    </source>
</reference>
<dbReference type="EMBL" id="BJLY01000003">
    <property type="protein sequence ID" value="GEB04283.1"/>
    <property type="molecule type" value="Genomic_DNA"/>
</dbReference>
<name>A0A4Y3M6U1_9PROT</name>
<protein>
    <submittedName>
        <fullName evidence="2">Uncharacterized protein</fullName>
    </submittedName>
</protein>
<sequence>MWRGGQAQGNALFGEGEALHDPQGERRSCRRQRFVQGGLTLAESLAFPDHGGDVPGMVKGQAMIGKSQ</sequence>
<organism evidence="2 3">
    <name type="scientific">Gluconobacter roseus NBRC 3990</name>
    <dbReference type="NCBI Taxonomy" id="1307950"/>
    <lineage>
        <taxon>Bacteria</taxon>
        <taxon>Pseudomonadati</taxon>
        <taxon>Pseudomonadota</taxon>
        <taxon>Alphaproteobacteria</taxon>
        <taxon>Acetobacterales</taxon>
        <taxon>Acetobacteraceae</taxon>
        <taxon>Gluconobacter</taxon>
    </lineage>
</organism>
<dbReference type="AlphaFoldDB" id="A0A4Y3M6U1"/>
<evidence type="ECO:0000313" key="2">
    <source>
        <dbReference type="EMBL" id="GEB04283.1"/>
    </source>
</evidence>
<keyword evidence="3" id="KW-1185">Reference proteome</keyword>
<gene>
    <name evidence="2" type="ORF">GRO01_18590</name>
</gene>
<proteinExistence type="predicted"/>
<dbReference type="Proteomes" id="UP000320772">
    <property type="component" value="Unassembled WGS sequence"/>
</dbReference>
<evidence type="ECO:0000256" key="1">
    <source>
        <dbReference type="SAM" id="MobiDB-lite"/>
    </source>
</evidence>